<feature type="region of interest" description="Disordered" evidence="1">
    <location>
        <begin position="1"/>
        <end position="59"/>
    </location>
</feature>
<evidence type="ECO:0000256" key="1">
    <source>
        <dbReference type="SAM" id="MobiDB-lite"/>
    </source>
</evidence>
<protein>
    <submittedName>
        <fullName evidence="2">Uncharacterized protein</fullName>
    </submittedName>
</protein>
<feature type="compositionally biased region" description="Polar residues" evidence="1">
    <location>
        <begin position="27"/>
        <end position="39"/>
    </location>
</feature>
<dbReference type="AlphaFoldDB" id="A0A8T0FA99"/>
<sequence length="305" mass="34113">MSISSAFEKDSSEYDGHESSDFPKMSEQLTDSNSLQSGKTYEGEKNSGSLFPPVSQETTPVCTQNVNTSVADDHHTQDDNQAVSCGKCEDLANPGPCTSSNNHSSVNTTTSLENRVCHKQEVRDKPFFTSRAVIFEQCANDFCQKTQNVCILKLKEIADEAFSREPRLKDMTVRDYFQSPGLAGILSDYLNDCVGIPSNYQDVNKGYDFPENFETEKLLNVIKSFVHCVIFHIIPKDGPIPINVSYSQIMNAIVHKMSVREGAITLCLFGKMSSLEMIKVDNVLSKLNFVALLVIFDEYKRRQIT</sequence>
<reference evidence="2" key="2">
    <citation type="submission" date="2020-06" db="EMBL/GenBank/DDBJ databases">
        <authorList>
            <person name="Sheffer M."/>
        </authorList>
    </citation>
    <scope>NUCLEOTIDE SEQUENCE</scope>
</reference>
<evidence type="ECO:0000313" key="2">
    <source>
        <dbReference type="EMBL" id="KAF8787145.1"/>
    </source>
</evidence>
<accession>A0A8T0FA99</accession>
<name>A0A8T0FA99_ARGBR</name>
<proteinExistence type="predicted"/>
<feature type="compositionally biased region" description="Basic and acidic residues" evidence="1">
    <location>
        <begin position="7"/>
        <end position="21"/>
    </location>
</feature>
<dbReference type="EMBL" id="JABXBU010000015">
    <property type="protein sequence ID" value="KAF8787145.1"/>
    <property type="molecule type" value="Genomic_DNA"/>
</dbReference>
<organism evidence="2 3">
    <name type="scientific">Argiope bruennichi</name>
    <name type="common">Wasp spider</name>
    <name type="synonym">Aranea bruennichi</name>
    <dbReference type="NCBI Taxonomy" id="94029"/>
    <lineage>
        <taxon>Eukaryota</taxon>
        <taxon>Metazoa</taxon>
        <taxon>Ecdysozoa</taxon>
        <taxon>Arthropoda</taxon>
        <taxon>Chelicerata</taxon>
        <taxon>Arachnida</taxon>
        <taxon>Araneae</taxon>
        <taxon>Araneomorphae</taxon>
        <taxon>Entelegynae</taxon>
        <taxon>Araneoidea</taxon>
        <taxon>Araneidae</taxon>
        <taxon>Argiope</taxon>
    </lineage>
</organism>
<gene>
    <name evidence="2" type="ORF">HNY73_008772</name>
</gene>
<reference evidence="2" key="1">
    <citation type="journal article" date="2020" name="bioRxiv">
        <title>Chromosome-level reference genome of the European wasp spider Argiope bruennichi: a resource for studies on range expansion and evolutionary adaptation.</title>
        <authorList>
            <person name="Sheffer M.M."/>
            <person name="Hoppe A."/>
            <person name="Krehenwinkel H."/>
            <person name="Uhl G."/>
            <person name="Kuss A.W."/>
            <person name="Jensen L."/>
            <person name="Jensen C."/>
            <person name="Gillespie R.G."/>
            <person name="Hoff K.J."/>
            <person name="Prost S."/>
        </authorList>
    </citation>
    <scope>NUCLEOTIDE SEQUENCE</scope>
</reference>
<evidence type="ECO:0000313" key="3">
    <source>
        <dbReference type="Proteomes" id="UP000807504"/>
    </source>
</evidence>
<dbReference type="Proteomes" id="UP000807504">
    <property type="component" value="Unassembled WGS sequence"/>
</dbReference>
<comment type="caution">
    <text evidence="2">The sequence shown here is derived from an EMBL/GenBank/DDBJ whole genome shotgun (WGS) entry which is preliminary data.</text>
</comment>
<keyword evidence="3" id="KW-1185">Reference proteome</keyword>